<protein>
    <submittedName>
        <fullName evidence="2">Uncharacterized protein</fullName>
    </submittedName>
</protein>
<reference evidence="2 3" key="1">
    <citation type="journal article" date="2018" name="Sci. Rep.">
        <title>Genomic signatures of local adaptation to the degree of environmental predictability in rotifers.</title>
        <authorList>
            <person name="Franch-Gras L."/>
            <person name="Hahn C."/>
            <person name="Garcia-Roger E.M."/>
            <person name="Carmona M.J."/>
            <person name="Serra M."/>
            <person name="Gomez A."/>
        </authorList>
    </citation>
    <scope>NUCLEOTIDE SEQUENCE [LARGE SCALE GENOMIC DNA]</scope>
    <source>
        <strain evidence="2">HYR1</strain>
    </source>
</reference>
<keyword evidence="1" id="KW-0472">Membrane</keyword>
<feature type="transmembrane region" description="Helical" evidence="1">
    <location>
        <begin position="80"/>
        <end position="102"/>
    </location>
</feature>
<comment type="caution">
    <text evidence="2">The sequence shown here is derived from an EMBL/GenBank/DDBJ whole genome shotgun (WGS) entry which is preliminary data.</text>
</comment>
<evidence type="ECO:0000256" key="1">
    <source>
        <dbReference type="SAM" id="Phobius"/>
    </source>
</evidence>
<keyword evidence="3" id="KW-1185">Reference proteome</keyword>
<gene>
    <name evidence="2" type="ORF">BpHYR1_026909</name>
</gene>
<keyword evidence="1" id="KW-1133">Transmembrane helix</keyword>
<name>A0A3M7RPN8_BRAPC</name>
<proteinExistence type="predicted"/>
<dbReference type="Proteomes" id="UP000276133">
    <property type="component" value="Unassembled WGS sequence"/>
</dbReference>
<evidence type="ECO:0000313" key="3">
    <source>
        <dbReference type="Proteomes" id="UP000276133"/>
    </source>
</evidence>
<evidence type="ECO:0000313" key="2">
    <source>
        <dbReference type="EMBL" id="RNA25248.1"/>
    </source>
</evidence>
<accession>A0A3M7RPN8</accession>
<dbReference type="AlphaFoldDB" id="A0A3M7RPN8"/>
<keyword evidence="1" id="KW-0812">Transmembrane</keyword>
<sequence length="103" mass="12211">MLENNYSFFLVSYLSSFVDFVSNKKNCLKSLDISFMRVCFSKQRANFIININLSAFVLARRDMQVTQKSLLFDRRHRQSVLNFLPALFYFSLTYYGTIFFSLL</sequence>
<organism evidence="2 3">
    <name type="scientific">Brachionus plicatilis</name>
    <name type="common">Marine rotifer</name>
    <name type="synonym">Brachionus muelleri</name>
    <dbReference type="NCBI Taxonomy" id="10195"/>
    <lineage>
        <taxon>Eukaryota</taxon>
        <taxon>Metazoa</taxon>
        <taxon>Spiralia</taxon>
        <taxon>Gnathifera</taxon>
        <taxon>Rotifera</taxon>
        <taxon>Eurotatoria</taxon>
        <taxon>Monogononta</taxon>
        <taxon>Pseudotrocha</taxon>
        <taxon>Ploima</taxon>
        <taxon>Brachionidae</taxon>
        <taxon>Brachionus</taxon>
    </lineage>
</organism>
<dbReference type="EMBL" id="REGN01002955">
    <property type="protein sequence ID" value="RNA25248.1"/>
    <property type="molecule type" value="Genomic_DNA"/>
</dbReference>